<evidence type="ECO:0000256" key="3">
    <source>
        <dbReference type="ARBA" id="ARBA00022475"/>
    </source>
</evidence>
<dbReference type="CDD" id="cd06261">
    <property type="entry name" value="TM_PBP2"/>
    <property type="match status" value="1"/>
</dbReference>
<protein>
    <submittedName>
        <fullName evidence="9">NitT/TauT family transport system permease protein</fullName>
    </submittedName>
</protein>
<comment type="subcellular location">
    <subcellularLocation>
        <location evidence="1 7">Cell membrane</location>
        <topology evidence="1 7">Multi-pass membrane protein</topology>
    </subcellularLocation>
</comment>
<feature type="transmembrane region" description="Helical" evidence="7">
    <location>
        <begin position="199"/>
        <end position="226"/>
    </location>
</feature>
<proteinExistence type="inferred from homology"/>
<evidence type="ECO:0000259" key="8">
    <source>
        <dbReference type="PROSITE" id="PS50928"/>
    </source>
</evidence>
<evidence type="ECO:0000256" key="7">
    <source>
        <dbReference type="RuleBase" id="RU363032"/>
    </source>
</evidence>
<comment type="caution">
    <text evidence="9">The sequence shown here is derived from an EMBL/GenBank/DDBJ whole genome shotgun (WGS) entry which is preliminary data.</text>
</comment>
<dbReference type="PANTHER" id="PTHR30151:SF20">
    <property type="entry name" value="ABC TRANSPORTER PERMEASE PROTEIN HI_0355-RELATED"/>
    <property type="match status" value="1"/>
</dbReference>
<evidence type="ECO:0000313" key="10">
    <source>
        <dbReference type="Proteomes" id="UP000552045"/>
    </source>
</evidence>
<feature type="domain" description="ABC transmembrane type-1" evidence="8">
    <location>
        <begin position="85"/>
        <end position="270"/>
    </location>
</feature>
<evidence type="ECO:0000256" key="2">
    <source>
        <dbReference type="ARBA" id="ARBA00022448"/>
    </source>
</evidence>
<evidence type="ECO:0000313" key="9">
    <source>
        <dbReference type="EMBL" id="NYD53871.1"/>
    </source>
</evidence>
<keyword evidence="5 7" id="KW-1133">Transmembrane helix</keyword>
<dbReference type="GO" id="GO:0055085">
    <property type="term" value="P:transmembrane transport"/>
    <property type="evidence" value="ECO:0007669"/>
    <property type="project" value="InterPro"/>
</dbReference>
<dbReference type="PANTHER" id="PTHR30151">
    <property type="entry name" value="ALKANE SULFONATE ABC TRANSPORTER-RELATED, MEMBRANE SUBUNIT"/>
    <property type="match status" value="1"/>
</dbReference>
<dbReference type="Gene3D" id="1.10.3720.10">
    <property type="entry name" value="MetI-like"/>
    <property type="match status" value="1"/>
</dbReference>
<keyword evidence="2 7" id="KW-0813">Transport</keyword>
<accession>A0A7Y9JMC0</accession>
<comment type="similarity">
    <text evidence="7">Belongs to the binding-protein-dependent transport system permease family.</text>
</comment>
<dbReference type="InterPro" id="IPR000515">
    <property type="entry name" value="MetI-like"/>
</dbReference>
<feature type="transmembrane region" description="Helical" evidence="7">
    <location>
        <begin position="127"/>
        <end position="149"/>
    </location>
</feature>
<keyword evidence="4 7" id="KW-0812">Transmembrane</keyword>
<feature type="transmembrane region" description="Helical" evidence="7">
    <location>
        <begin position="155"/>
        <end position="178"/>
    </location>
</feature>
<dbReference type="Proteomes" id="UP000552045">
    <property type="component" value="Unassembled WGS sequence"/>
</dbReference>
<dbReference type="EMBL" id="JACCBH010000001">
    <property type="protein sequence ID" value="NYD53871.1"/>
    <property type="molecule type" value="Genomic_DNA"/>
</dbReference>
<organism evidence="9 10">
    <name type="scientific">Microbacterium pseudoresistens</name>
    <dbReference type="NCBI Taxonomy" id="640634"/>
    <lineage>
        <taxon>Bacteria</taxon>
        <taxon>Bacillati</taxon>
        <taxon>Actinomycetota</taxon>
        <taxon>Actinomycetes</taxon>
        <taxon>Micrococcales</taxon>
        <taxon>Microbacteriaceae</taxon>
        <taxon>Microbacterium</taxon>
    </lineage>
</organism>
<evidence type="ECO:0000256" key="6">
    <source>
        <dbReference type="ARBA" id="ARBA00023136"/>
    </source>
</evidence>
<evidence type="ECO:0000256" key="1">
    <source>
        <dbReference type="ARBA" id="ARBA00004651"/>
    </source>
</evidence>
<feature type="transmembrane region" description="Helical" evidence="7">
    <location>
        <begin position="35"/>
        <end position="54"/>
    </location>
</feature>
<keyword evidence="6 7" id="KW-0472">Membrane</keyword>
<keyword evidence="3" id="KW-1003">Cell membrane</keyword>
<dbReference type="AlphaFoldDB" id="A0A7Y9JMC0"/>
<evidence type="ECO:0000256" key="4">
    <source>
        <dbReference type="ARBA" id="ARBA00022692"/>
    </source>
</evidence>
<gene>
    <name evidence="9" type="ORF">BKA02_000926</name>
</gene>
<dbReference type="PROSITE" id="PS50928">
    <property type="entry name" value="ABC_TM1"/>
    <property type="match status" value="1"/>
</dbReference>
<dbReference type="GO" id="GO:0005886">
    <property type="term" value="C:plasma membrane"/>
    <property type="evidence" value="ECO:0007669"/>
    <property type="project" value="UniProtKB-SubCell"/>
</dbReference>
<evidence type="ECO:0000256" key="5">
    <source>
        <dbReference type="ARBA" id="ARBA00022989"/>
    </source>
</evidence>
<dbReference type="RefSeq" id="WP_179431752.1">
    <property type="nucleotide sequence ID" value="NZ_BAABLC010000001.1"/>
</dbReference>
<reference evidence="9 10" key="1">
    <citation type="submission" date="2020-07" db="EMBL/GenBank/DDBJ databases">
        <title>Sequencing the genomes of 1000 actinobacteria strains.</title>
        <authorList>
            <person name="Klenk H.-P."/>
        </authorList>
    </citation>
    <scope>NUCLEOTIDE SEQUENCE [LARGE SCALE GENOMIC DNA]</scope>
    <source>
        <strain evidence="9 10">DSM 22185</strain>
    </source>
</reference>
<feature type="transmembrane region" description="Helical" evidence="7">
    <location>
        <begin position="97"/>
        <end position="120"/>
    </location>
</feature>
<keyword evidence="10" id="KW-1185">Reference proteome</keyword>
<sequence length="282" mass="29956">MTSATATIVTQNAPAELARAIEGSQQRAKRKKTKWSALTVALQVLSLVVALGMWEWAAASGSINTLFFSQPSAIGTFAIANAEGLWNDTLATLRATVFGFAIGSVAGVAVAFFITSIPLLDRVLQPWISVLMSIPRVALAPLFLLWFGITETSKVALAVSIVFFMVLVSTAAGLKSVAPDLLALGKAFHASPWQRFRTILLPSCVPSIFAGLRLGVVTAILGVVSSEMVASSNGLGQRIVLYGQNFQSAGVFAVLALLAIITGVMTALVAWSERYLLRWQAM</sequence>
<name>A0A7Y9JMC0_9MICO</name>
<feature type="transmembrane region" description="Helical" evidence="7">
    <location>
        <begin position="246"/>
        <end position="271"/>
    </location>
</feature>
<dbReference type="Pfam" id="PF00528">
    <property type="entry name" value="BPD_transp_1"/>
    <property type="match status" value="1"/>
</dbReference>
<dbReference type="SUPFAM" id="SSF161098">
    <property type="entry name" value="MetI-like"/>
    <property type="match status" value="1"/>
</dbReference>
<dbReference type="InterPro" id="IPR035906">
    <property type="entry name" value="MetI-like_sf"/>
</dbReference>